<evidence type="ECO:0000313" key="3">
    <source>
        <dbReference type="Proteomes" id="UP001168620"/>
    </source>
</evidence>
<dbReference type="Proteomes" id="UP001168620">
    <property type="component" value="Unassembled WGS sequence"/>
</dbReference>
<keyword evidence="3" id="KW-1185">Reference proteome</keyword>
<dbReference type="Pfam" id="PF11292">
    <property type="entry name" value="DUF3093"/>
    <property type="match status" value="1"/>
</dbReference>
<feature type="transmembrane region" description="Helical" evidence="1">
    <location>
        <begin position="22"/>
        <end position="45"/>
    </location>
</feature>
<feature type="transmembrane region" description="Helical" evidence="1">
    <location>
        <begin position="51"/>
        <end position="72"/>
    </location>
</feature>
<keyword evidence="1" id="KW-1133">Transmembrane helix</keyword>
<organism evidence="2 3">
    <name type="scientific">Nocardioides oceani</name>
    <dbReference type="NCBI Taxonomy" id="3058369"/>
    <lineage>
        <taxon>Bacteria</taxon>
        <taxon>Bacillati</taxon>
        <taxon>Actinomycetota</taxon>
        <taxon>Actinomycetes</taxon>
        <taxon>Propionibacteriales</taxon>
        <taxon>Nocardioidaceae</taxon>
        <taxon>Nocardioides</taxon>
    </lineage>
</organism>
<sequence length="163" mass="17255">MSAPVPTQPADHRERLGVPLRWWVQATMFVASLWLALVVAVPGVLAWSASAVLLLIAVALLVGYGAAPVVVADGELRAGRARIGVEHLGEARALDAEETKRVAGPEADARAYLLLRPYLKRAVRVTVTDPADPAPYWLVSTRHPDRLAAAVTAARAGAGDMPA</sequence>
<evidence type="ECO:0000313" key="2">
    <source>
        <dbReference type="EMBL" id="MDN4173180.1"/>
    </source>
</evidence>
<keyword evidence="1" id="KW-0812">Transmembrane</keyword>
<name>A0ABT8FFF2_9ACTN</name>
<comment type="caution">
    <text evidence="2">The sequence shown here is derived from an EMBL/GenBank/DDBJ whole genome shotgun (WGS) entry which is preliminary data.</text>
</comment>
<keyword evidence="1" id="KW-0472">Membrane</keyword>
<proteinExistence type="predicted"/>
<evidence type="ECO:0000256" key="1">
    <source>
        <dbReference type="SAM" id="Phobius"/>
    </source>
</evidence>
<dbReference type="EMBL" id="JAUHJQ010000002">
    <property type="protein sequence ID" value="MDN4173180.1"/>
    <property type="molecule type" value="Genomic_DNA"/>
</dbReference>
<gene>
    <name evidence="2" type="ORF">QWY28_09520</name>
</gene>
<dbReference type="RefSeq" id="WP_300952258.1">
    <property type="nucleotide sequence ID" value="NZ_JAUHJQ010000002.1"/>
</dbReference>
<protein>
    <submittedName>
        <fullName evidence="2">DUF3093 domain-containing protein</fullName>
    </submittedName>
</protein>
<dbReference type="InterPro" id="IPR021443">
    <property type="entry name" value="DUF3093"/>
</dbReference>
<accession>A0ABT8FFF2</accession>
<reference evidence="2" key="1">
    <citation type="submission" date="2023-06" db="EMBL/GenBank/DDBJ databases">
        <title>Draft genome sequence of Nocardioides sp. SOB77.</title>
        <authorList>
            <person name="Zhang G."/>
        </authorList>
    </citation>
    <scope>NUCLEOTIDE SEQUENCE</scope>
    <source>
        <strain evidence="2">SOB77</strain>
    </source>
</reference>